<sequence>MPVAVVVMIVVLGSANVITPRTPSNASVLVVRVVVVVANGDSRLGAVSVHVSVPWVSRVVIIMFVESAAPAITSAARPVPSSAVGVLTTISRWYGSRRPTAARTAAGARDKASATTFVAPGQYSTAKSYSCSTRDQCL</sequence>
<name>A0A9W6TLP7_9STRA</name>
<dbReference type="AlphaFoldDB" id="A0A9W6TLP7"/>
<dbReference type="EMBL" id="BSXT01000039">
    <property type="protein sequence ID" value="GMF15653.1"/>
    <property type="molecule type" value="Genomic_DNA"/>
</dbReference>
<feature type="chain" id="PRO_5040960431" evidence="1">
    <location>
        <begin position="16"/>
        <end position="138"/>
    </location>
</feature>
<evidence type="ECO:0000313" key="3">
    <source>
        <dbReference type="Proteomes" id="UP001165121"/>
    </source>
</evidence>
<comment type="caution">
    <text evidence="2">The sequence shown here is derived from an EMBL/GenBank/DDBJ whole genome shotgun (WGS) entry which is preliminary data.</text>
</comment>
<evidence type="ECO:0000256" key="1">
    <source>
        <dbReference type="SAM" id="SignalP"/>
    </source>
</evidence>
<proteinExistence type="predicted"/>
<reference evidence="2" key="1">
    <citation type="submission" date="2023-04" db="EMBL/GenBank/DDBJ databases">
        <title>Phytophthora fragariaefolia NBRC 109709.</title>
        <authorList>
            <person name="Ichikawa N."/>
            <person name="Sato H."/>
            <person name="Tonouchi N."/>
        </authorList>
    </citation>
    <scope>NUCLEOTIDE SEQUENCE</scope>
    <source>
        <strain evidence="2">NBRC 109709</strain>
    </source>
</reference>
<keyword evidence="3" id="KW-1185">Reference proteome</keyword>
<accession>A0A9W6TLP7</accession>
<organism evidence="2 3">
    <name type="scientific">Phytophthora fragariaefolia</name>
    <dbReference type="NCBI Taxonomy" id="1490495"/>
    <lineage>
        <taxon>Eukaryota</taxon>
        <taxon>Sar</taxon>
        <taxon>Stramenopiles</taxon>
        <taxon>Oomycota</taxon>
        <taxon>Peronosporomycetes</taxon>
        <taxon>Peronosporales</taxon>
        <taxon>Peronosporaceae</taxon>
        <taxon>Phytophthora</taxon>
    </lineage>
</organism>
<feature type="signal peptide" evidence="1">
    <location>
        <begin position="1"/>
        <end position="15"/>
    </location>
</feature>
<gene>
    <name evidence="2" type="ORF">Pfra01_000050700</name>
</gene>
<protein>
    <submittedName>
        <fullName evidence="2">Unnamed protein product</fullName>
    </submittedName>
</protein>
<keyword evidence="1" id="KW-0732">Signal</keyword>
<dbReference type="Proteomes" id="UP001165121">
    <property type="component" value="Unassembled WGS sequence"/>
</dbReference>
<evidence type="ECO:0000313" key="2">
    <source>
        <dbReference type="EMBL" id="GMF15653.1"/>
    </source>
</evidence>